<keyword evidence="2" id="KW-1185">Reference proteome</keyword>
<protein>
    <recommendedName>
        <fullName evidence="3">F-box domain-containing protein</fullName>
    </recommendedName>
</protein>
<proteinExistence type="predicted"/>
<gene>
    <name evidence="1" type="ORF">HGRIS_003122</name>
</gene>
<dbReference type="Proteomes" id="UP001556367">
    <property type="component" value="Unassembled WGS sequence"/>
</dbReference>
<comment type="caution">
    <text evidence="1">The sequence shown here is derived from an EMBL/GenBank/DDBJ whole genome shotgun (WGS) entry which is preliminary data.</text>
</comment>
<evidence type="ECO:0008006" key="3">
    <source>
        <dbReference type="Google" id="ProtNLM"/>
    </source>
</evidence>
<organism evidence="1 2">
    <name type="scientific">Hohenbuehelia grisea</name>
    <dbReference type="NCBI Taxonomy" id="104357"/>
    <lineage>
        <taxon>Eukaryota</taxon>
        <taxon>Fungi</taxon>
        <taxon>Dikarya</taxon>
        <taxon>Basidiomycota</taxon>
        <taxon>Agaricomycotina</taxon>
        <taxon>Agaricomycetes</taxon>
        <taxon>Agaricomycetidae</taxon>
        <taxon>Agaricales</taxon>
        <taxon>Pleurotineae</taxon>
        <taxon>Pleurotaceae</taxon>
        <taxon>Hohenbuehelia</taxon>
    </lineage>
</organism>
<sequence>MPYQDNSGSGADGGPINRIPVELLQKIFLESVVEVNFPKPAAPNATRAPLLFTRVFRTWRSCVLSCPQLWSNLKISFLWPEFESDAGSDAPPNVVECYRTWLERSGARPLHLWIDVQYWAICWWPELPRDTFPRRLLDLLRDYIGRCSSIALNAEAMHIRTLLSETGFLNDFVEVFKLATNLRSVHVQQSRDAEFSQDRETTPSLLFQDLRLLSISHFQSHLSGFLTNWGNIEVLFLNDFIASHLHTLLEACVNLRRLGIQRPSITSVIPEGPPVVLERLVAFNIWGPHKVANDIVSSEPWPLLQNGVYIPPIHVDRLLPLIKRSKCKLEFLKIFARIDNDHFLKLLPLISETIVDFAICFFPHVRPDFLKILTPDPGSTDTSQWPFPKLEQLELNQCLQAPDGALGRMLEARCEIKRMRVTFVLDIKHGKHWHVDSHPKDLEKIRQLESRGKLDFRGIICKDP</sequence>
<dbReference type="EMBL" id="JASNQZ010000006">
    <property type="protein sequence ID" value="KAL0957021.1"/>
    <property type="molecule type" value="Genomic_DNA"/>
</dbReference>
<name>A0ABR3JN98_9AGAR</name>
<reference evidence="2" key="1">
    <citation type="submission" date="2024-06" db="EMBL/GenBank/DDBJ databases">
        <title>Multi-omics analyses provide insights into the biosynthesis of the anticancer antibiotic pleurotin in Hohenbuehelia grisea.</title>
        <authorList>
            <person name="Weaver J.A."/>
            <person name="Alberti F."/>
        </authorList>
    </citation>
    <scope>NUCLEOTIDE SEQUENCE [LARGE SCALE GENOMIC DNA]</scope>
    <source>
        <strain evidence="2">T-177</strain>
    </source>
</reference>
<accession>A0ABR3JN98</accession>
<evidence type="ECO:0000313" key="2">
    <source>
        <dbReference type="Proteomes" id="UP001556367"/>
    </source>
</evidence>
<evidence type="ECO:0000313" key="1">
    <source>
        <dbReference type="EMBL" id="KAL0957021.1"/>
    </source>
</evidence>